<dbReference type="EMBL" id="JBHSMP010000017">
    <property type="protein sequence ID" value="MFC5430262.1"/>
    <property type="molecule type" value="Genomic_DNA"/>
</dbReference>
<keyword evidence="2" id="KW-1185">Reference proteome</keyword>
<dbReference type="Proteomes" id="UP001596103">
    <property type="component" value="Unassembled WGS sequence"/>
</dbReference>
<dbReference type="RefSeq" id="WP_377712559.1">
    <property type="nucleotide sequence ID" value="NZ_JBHSMP010000017.1"/>
</dbReference>
<evidence type="ECO:0000313" key="2">
    <source>
        <dbReference type="Proteomes" id="UP001596103"/>
    </source>
</evidence>
<comment type="caution">
    <text evidence="1">The sequence shown here is derived from an EMBL/GenBank/DDBJ whole genome shotgun (WGS) entry which is preliminary data.</text>
</comment>
<sequence length="78" mass="8759">MAIDIHREREPLLHEQRAFRRVLERDEVADRFDSRGHVALARMPASSRPALFLVFLAARAKITAFTASFGADAPSDLP</sequence>
<protein>
    <submittedName>
        <fullName evidence="1">Uncharacterized protein</fullName>
    </submittedName>
</protein>
<gene>
    <name evidence="1" type="ORF">ACFPTO_15840</name>
</gene>
<evidence type="ECO:0000313" key="1">
    <source>
        <dbReference type="EMBL" id="MFC5430262.1"/>
    </source>
</evidence>
<organism evidence="1 2">
    <name type="scientific">Paraburkholderia denitrificans</name>
    <dbReference type="NCBI Taxonomy" id="694025"/>
    <lineage>
        <taxon>Bacteria</taxon>
        <taxon>Pseudomonadati</taxon>
        <taxon>Pseudomonadota</taxon>
        <taxon>Betaproteobacteria</taxon>
        <taxon>Burkholderiales</taxon>
        <taxon>Burkholderiaceae</taxon>
        <taxon>Paraburkholderia</taxon>
    </lineage>
</organism>
<proteinExistence type="predicted"/>
<reference evidence="2" key="1">
    <citation type="journal article" date="2019" name="Int. J. Syst. Evol. Microbiol.">
        <title>The Global Catalogue of Microorganisms (GCM) 10K type strain sequencing project: providing services to taxonomists for standard genome sequencing and annotation.</title>
        <authorList>
            <consortium name="The Broad Institute Genomics Platform"/>
            <consortium name="The Broad Institute Genome Sequencing Center for Infectious Disease"/>
            <person name="Wu L."/>
            <person name="Ma J."/>
        </authorList>
    </citation>
    <scope>NUCLEOTIDE SEQUENCE [LARGE SCALE GENOMIC DNA]</scope>
    <source>
        <strain evidence="2">CCUG 56042</strain>
    </source>
</reference>
<name>A0ABW0JAX7_9BURK</name>
<accession>A0ABW0JAX7</accession>